<dbReference type="Proteomes" id="UP001156870">
    <property type="component" value="Unassembled WGS sequence"/>
</dbReference>
<comment type="caution">
    <text evidence="3">The sequence shown here is derived from an EMBL/GenBank/DDBJ whole genome shotgun (WGS) entry which is preliminary data.</text>
</comment>
<accession>A0AA37T408</accession>
<feature type="coiled-coil region" evidence="1">
    <location>
        <begin position="42"/>
        <end position="69"/>
    </location>
</feature>
<keyword evidence="2" id="KW-0732">Signal</keyword>
<proteinExistence type="predicted"/>
<dbReference type="PROSITE" id="PS51257">
    <property type="entry name" value="PROKAR_LIPOPROTEIN"/>
    <property type="match status" value="1"/>
</dbReference>
<protein>
    <recommendedName>
        <fullName evidence="5">Lipoprotein</fullName>
    </recommendedName>
</protein>
<evidence type="ECO:0008006" key="5">
    <source>
        <dbReference type="Google" id="ProtNLM"/>
    </source>
</evidence>
<sequence>MNLVKIVRLRTLGLLVTALTLLSGCAGRQQAVDMAHGLQYFNEESEINIKDYLTQLENIERSRNALLEETQKTLSTLSSNSSNPHVQCLKTGTNALKSLVSQYTKDIQRINQDALSSKQETHKKMEEVIFPIHAMLESNEKNILMLTDRLRRDDTTQGTFEDLARLKNIQLNLYLRYNEIYLGQSEKITETISVISKEYADEISNTFDASYNNLTNKVVDGCKTVNQEILAKHQVLVNGFMEMTQVLRSSSNADNIKSSKEKLRVAFQANQAAGNSLSTYLKYNSLGPGSGAFSFLRAIPSGLANGLIFPDKNANTEAVKTLAQAAIDDLKQEIPNFSSSYGPKADKLKVNYKEDINKAVDGIFDNLKNKVKETLSPQ</sequence>
<dbReference type="RefSeq" id="WP_232593142.1">
    <property type="nucleotide sequence ID" value="NZ_BSPD01000056.1"/>
</dbReference>
<keyword evidence="1" id="KW-0175">Coiled coil</keyword>
<evidence type="ECO:0000313" key="3">
    <source>
        <dbReference type="EMBL" id="GLS26588.1"/>
    </source>
</evidence>
<organism evidence="3 4">
    <name type="scientific">Marinibactrum halimedae</name>
    <dbReference type="NCBI Taxonomy" id="1444977"/>
    <lineage>
        <taxon>Bacteria</taxon>
        <taxon>Pseudomonadati</taxon>
        <taxon>Pseudomonadota</taxon>
        <taxon>Gammaproteobacteria</taxon>
        <taxon>Cellvibrionales</taxon>
        <taxon>Cellvibrionaceae</taxon>
        <taxon>Marinibactrum</taxon>
    </lineage>
</organism>
<reference evidence="3 4" key="1">
    <citation type="journal article" date="2014" name="Int. J. Syst. Evol. Microbiol.">
        <title>Complete genome sequence of Corynebacterium casei LMG S-19264T (=DSM 44701T), isolated from a smear-ripened cheese.</title>
        <authorList>
            <consortium name="US DOE Joint Genome Institute (JGI-PGF)"/>
            <person name="Walter F."/>
            <person name="Albersmeier A."/>
            <person name="Kalinowski J."/>
            <person name="Ruckert C."/>
        </authorList>
    </citation>
    <scope>NUCLEOTIDE SEQUENCE [LARGE SCALE GENOMIC DNA]</scope>
    <source>
        <strain evidence="3 4">NBRC 110095</strain>
    </source>
</reference>
<evidence type="ECO:0000256" key="2">
    <source>
        <dbReference type="SAM" id="SignalP"/>
    </source>
</evidence>
<evidence type="ECO:0000256" key="1">
    <source>
        <dbReference type="SAM" id="Coils"/>
    </source>
</evidence>
<keyword evidence="4" id="KW-1185">Reference proteome</keyword>
<feature type="signal peptide" evidence="2">
    <location>
        <begin position="1"/>
        <end position="31"/>
    </location>
</feature>
<feature type="chain" id="PRO_5041243100" description="Lipoprotein" evidence="2">
    <location>
        <begin position="32"/>
        <end position="378"/>
    </location>
</feature>
<evidence type="ECO:0000313" key="4">
    <source>
        <dbReference type="Proteomes" id="UP001156870"/>
    </source>
</evidence>
<dbReference type="AlphaFoldDB" id="A0AA37T408"/>
<dbReference type="EMBL" id="BSPD01000056">
    <property type="protein sequence ID" value="GLS26588.1"/>
    <property type="molecule type" value="Genomic_DNA"/>
</dbReference>
<name>A0AA37T408_9GAMM</name>
<gene>
    <name evidence="3" type="ORF">GCM10007877_23040</name>
</gene>